<evidence type="ECO:0000259" key="5">
    <source>
        <dbReference type="Pfam" id="PF11380"/>
    </source>
</evidence>
<dbReference type="CDD" id="cd03820">
    <property type="entry name" value="GT4_AmsD-like"/>
    <property type="match status" value="1"/>
</dbReference>
<dbReference type="Pfam" id="PF00534">
    <property type="entry name" value="Glycos_transf_1"/>
    <property type="match status" value="1"/>
</dbReference>
<reference evidence="9 10" key="1">
    <citation type="submission" date="2024-10" db="EMBL/GenBank/DDBJ databases">
        <title>The Natural Products Discovery Center: Release of the First 8490 Sequenced Strains for Exploring Actinobacteria Biosynthetic Diversity.</title>
        <authorList>
            <person name="Kalkreuter E."/>
            <person name="Kautsar S.A."/>
            <person name="Yang D."/>
            <person name="Bader C.D."/>
            <person name="Teijaro C.N."/>
            <person name="Fluegel L."/>
            <person name="Davis C.M."/>
            <person name="Simpson J.R."/>
            <person name="Lauterbach L."/>
            <person name="Steele A.D."/>
            <person name="Gui C."/>
            <person name="Meng S."/>
            <person name="Li G."/>
            <person name="Viehrig K."/>
            <person name="Ye F."/>
            <person name="Su P."/>
            <person name="Kiefer A.F."/>
            <person name="Nichols A."/>
            <person name="Cepeda A.J."/>
            <person name="Yan W."/>
            <person name="Fan B."/>
            <person name="Jiang Y."/>
            <person name="Adhikari A."/>
            <person name="Zheng C.-J."/>
            <person name="Schuster L."/>
            <person name="Cowan T.M."/>
            <person name="Smanski M.J."/>
            <person name="Chevrette M.G."/>
            <person name="De Carvalho L.P.S."/>
            <person name="Shen B."/>
        </authorList>
    </citation>
    <scope>NUCLEOTIDE SEQUENCE [LARGE SCALE GENOMIC DNA]</scope>
    <source>
        <strain evidence="9 10">NPDC000087</strain>
    </source>
</reference>
<dbReference type="InterPro" id="IPR001296">
    <property type="entry name" value="Glyco_trans_1"/>
</dbReference>
<dbReference type="Pfam" id="PF17101">
    <property type="entry name" value="Stealth_CR1"/>
    <property type="match status" value="1"/>
</dbReference>
<evidence type="ECO:0000313" key="10">
    <source>
        <dbReference type="Proteomes" id="UP001602245"/>
    </source>
</evidence>
<accession>A0ABW6WB76</accession>
<dbReference type="Pfam" id="PF11380">
    <property type="entry name" value="Stealth_CR2"/>
    <property type="match status" value="1"/>
</dbReference>
<evidence type="ECO:0000313" key="9">
    <source>
        <dbReference type="EMBL" id="MFF5290358.1"/>
    </source>
</evidence>
<proteinExistence type="inferred from homology"/>
<evidence type="ECO:0000259" key="7">
    <source>
        <dbReference type="Pfam" id="PF17102"/>
    </source>
</evidence>
<dbReference type="Proteomes" id="UP001602245">
    <property type="component" value="Unassembled WGS sequence"/>
</dbReference>
<feature type="domain" description="Stealth protein CR2 conserved region 2" evidence="5">
    <location>
        <begin position="670"/>
        <end position="775"/>
    </location>
</feature>
<dbReference type="RefSeq" id="WP_020510652.1">
    <property type="nucleotide sequence ID" value="NZ_JBIAZU010000002.1"/>
</dbReference>
<evidence type="ECO:0000259" key="6">
    <source>
        <dbReference type="Pfam" id="PF17101"/>
    </source>
</evidence>
<name>A0ABW6WB76_9ACTN</name>
<keyword evidence="10" id="KW-1185">Reference proteome</keyword>
<evidence type="ECO:0000256" key="2">
    <source>
        <dbReference type="ARBA" id="ARBA00022679"/>
    </source>
</evidence>
<dbReference type="InterPro" id="IPR031356">
    <property type="entry name" value="Stealth_CR4"/>
</dbReference>
<feature type="domain" description="Stealth protein CR4 conserved region 4" evidence="8">
    <location>
        <begin position="896"/>
        <end position="947"/>
    </location>
</feature>
<dbReference type="PANTHER" id="PTHR24045">
    <property type="match status" value="1"/>
</dbReference>
<organism evidence="9 10">
    <name type="scientific">Paractinoplanes globisporus</name>
    <dbReference type="NCBI Taxonomy" id="113565"/>
    <lineage>
        <taxon>Bacteria</taxon>
        <taxon>Bacillati</taxon>
        <taxon>Actinomycetota</taxon>
        <taxon>Actinomycetes</taxon>
        <taxon>Micromonosporales</taxon>
        <taxon>Micromonosporaceae</taxon>
        <taxon>Paractinoplanes</taxon>
    </lineage>
</organism>
<dbReference type="Pfam" id="PF17102">
    <property type="entry name" value="Stealth_CR3"/>
    <property type="match status" value="1"/>
</dbReference>
<keyword evidence="2" id="KW-0808">Transferase</keyword>
<dbReference type="Gene3D" id="3.40.50.2000">
    <property type="entry name" value="Glycogen Phosphorylase B"/>
    <property type="match status" value="2"/>
</dbReference>
<evidence type="ECO:0000256" key="1">
    <source>
        <dbReference type="ARBA" id="ARBA00007583"/>
    </source>
</evidence>
<evidence type="ECO:0000256" key="3">
    <source>
        <dbReference type="ARBA" id="ARBA00023169"/>
    </source>
</evidence>
<feature type="domain" description="Stealth protein CR1 conserved region 1" evidence="6">
    <location>
        <begin position="630"/>
        <end position="655"/>
    </location>
</feature>
<keyword evidence="3" id="KW-0270">Exopolysaccharide synthesis</keyword>
<dbReference type="InterPro" id="IPR047141">
    <property type="entry name" value="Stealth"/>
</dbReference>
<comment type="caution">
    <text evidence="9">The sequence shown here is derived from an EMBL/GenBank/DDBJ whole genome shotgun (WGS) entry which is preliminary data.</text>
</comment>
<dbReference type="EMBL" id="JBIAZU010000002">
    <property type="protein sequence ID" value="MFF5290358.1"/>
    <property type="molecule type" value="Genomic_DNA"/>
</dbReference>
<comment type="similarity">
    <text evidence="1">Belongs to the stealth family.</text>
</comment>
<dbReference type="Pfam" id="PF17103">
    <property type="entry name" value="Stealth_CR4"/>
    <property type="match status" value="1"/>
</dbReference>
<dbReference type="PANTHER" id="PTHR24045:SF0">
    <property type="entry name" value="N-ACETYLGLUCOSAMINE-1-PHOSPHOTRANSFERASE SUBUNITS ALPHA_BETA"/>
    <property type="match status" value="1"/>
</dbReference>
<evidence type="ECO:0000259" key="8">
    <source>
        <dbReference type="Pfam" id="PF17103"/>
    </source>
</evidence>
<dbReference type="InterPro" id="IPR031357">
    <property type="entry name" value="Stealth_CR3"/>
</dbReference>
<dbReference type="InterPro" id="IPR031358">
    <property type="entry name" value="Stealth_CR1"/>
</dbReference>
<feature type="domain" description="Glycosyl transferase family 1" evidence="4">
    <location>
        <begin position="207"/>
        <end position="361"/>
    </location>
</feature>
<dbReference type="InterPro" id="IPR021520">
    <property type="entry name" value="Stealth_CR2"/>
</dbReference>
<feature type="domain" description="Stealth protein CR3 conserved region 3" evidence="7">
    <location>
        <begin position="821"/>
        <end position="868"/>
    </location>
</feature>
<dbReference type="SUPFAM" id="SSF53756">
    <property type="entry name" value="UDP-Glycosyltransferase/glycogen phosphorylase"/>
    <property type="match status" value="1"/>
</dbReference>
<evidence type="ECO:0000259" key="4">
    <source>
        <dbReference type="Pfam" id="PF00534"/>
    </source>
</evidence>
<protein>
    <submittedName>
        <fullName evidence="9">Stealth conserved region 3 domain-containing protein</fullName>
    </submittedName>
</protein>
<sequence>MRITFLLNTADAMGGTERAIFTQAEFLAREHQVEVLSVFRTSKERFFEVDPRLSVRYLVDTVGPVPRPVRDSALTDADCQALSNAEPHLIAKRWEVSMTRLAEMEIEYALRELETDVLVSSSPALMAATTTYSRPEVLTVHQEHRPSQLRGGTGEPLFQFAPRLDALVVLTERTRQWFEDSMRELAPRLEIIGNALPAGYRPKSTRTTRVVTIAGRIVAEKQVDQAIRAFAPVAEAHPDWILRVLGDGQQLPALRRLAESLGLNDNVQFLGSVQQMAQEWSKSSIALLTSRDGEALPLVLIEAFTAGVPAISYDIQTGPAEIITHDENGYIIGPGDVDGLSEAIRRLIEDEPLRHRFGEAALRAAAAYDLPKIMGEWARLYGSLLAGRDDPARLRRKADRLAAWVAATGGSGLAPAAPRPDRPLFQRSAREVERAIAEADDTLVRSAGRLSLQSDEMMPNEAAERNLHLVAEVLDRHGITYHVIRDHGVRIRVAIHERDRDATLAALAVDFAEKPMYTELVSPAGVVSGVTLAALAGTSEQGQNAGGLRVFQPVVTSSRTLRYGPAYGCDVEFWRDGELEEGSLRPLRRTLIGDTVPAGVAAVPGTLEVGGRTYPTYAAFTETLVADLAFPIDVVYTWVDGNDPAWMARKSALLETLGRPPVDAAGGAARFASRDELRYSLRSIAMFAPWVRKVWLVTDDQTPGWLDTSHPRIEVVSHKEIFGGRGALPTFNSHAIETQLHHIEGLAEHFLYFNDDVFLGRPMQPSLFFGANGVANFFMSPTAVPLTPITEDDDFNFAAGKNNRELIREAFGHTLTNAFLHTPHPLRVSTLRDIEERFAEAVGRTAGSQLRSATDIAVPSSLHHYYGYFTGRSARGSMRVAYVDLGDATQHPRLTQILTTRGYDVFCLNDTHHGLVSEAERAQVAKVFLDNYFPVASEFELGSGRNRAQGDAR</sequence>
<gene>
    <name evidence="9" type="ORF">ACFY35_13000</name>
</gene>